<organism evidence="10 11">
    <name type="scientific">Thermalbibacter longus</name>
    <dbReference type="NCBI Taxonomy" id="2951981"/>
    <lineage>
        <taxon>Bacteria</taxon>
        <taxon>Pseudomonadati</taxon>
        <taxon>Thermomicrobiota</taxon>
        <taxon>Thermomicrobia</taxon>
        <taxon>Thermomicrobiales</taxon>
        <taxon>Thermomicrobiaceae</taxon>
        <taxon>Thermalbibacter</taxon>
    </lineage>
</organism>
<feature type="transmembrane region" description="Helical" evidence="9">
    <location>
        <begin position="146"/>
        <end position="166"/>
    </location>
</feature>
<feature type="transmembrane region" description="Helical" evidence="9">
    <location>
        <begin position="244"/>
        <end position="264"/>
    </location>
</feature>
<keyword evidence="5 9" id="KW-1133">Transmembrane helix</keyword>
<keyword evidence="4 9" id="KW-0812">Transmembrane</keyword>
<protein>
    <submittedName>
        <fullName evidence="10">Trk family potassium uptake protein</fullName>
    </submittedName>
</protein>
<gene>
    <name evidence="10" type="ORF">NET02_09095</name>
</gene>
<evidence type="ECO:0000256" key="4">
    <source>
        <dbReference type="ARBA" id="ARBA00022692"/>
    </source>
</evidence>
<feature type="transmembrane region" description="Helical" evidence="9">
    <location>
        <begin position="89"/>
        <end position="113"/>
    </location>
</feature>
<feature type="transmembrane region" description="Helical" evidence="9">
    <location>
        <begin position="309"/>
        <end position="329"/>
    </location>
</feature>
<evidence type="ECO:0000256" key="9">
    <source>
        <dbReference type="SAM" id="Phobius"/>
    </source>
</evidence>
<proteinExistence type="predicted"/>
<evidence type="ECO:0000256" key="6">
    <source>
        <dbReference type="ARBA" id="ARBA00023065"/>
    </source>
</evidence>
<feature type="transmembrane region" description="Helical" evidence="9">
    <location>
        <begin position="208"/>
        <end position="232"/>
    </location>
</feature>
<keyword evidence="11" id="KW-1185">Reference proteome</keyword>
<comment type="subcellular location">
    <subcellularLocation>
        <location evidence="1">Cell membrane</location>
        <topology evidence="1">Multi-pass membrane protein</topology>
    </subcellularLocation>
</comment>
<dbReference type="InterPro" id="IPR003445">
    <property type="entry name" value="Cat_transpt"/>
</dbReference>
<dbReference type="EMBL" id="JAMSLR010000005">
    <property type="protein sequence ID" value="MCM8749301.1"/>
    <property type="molecule type" value="Genomic_DNA"/>
</dbReference>
<evidence type="ECO:0000256" key="1">
    <source>
        <dbReference type="ARBA" id="ARBA00004651"/>
    </source>
</evidence>
<evidence type="ECO:0000313" key="11">
    <source>
        <dbReference type="Proteomes" id="UP001165306"/>
    </source>
</evidence>
<sequence>MRRAVLRTETVKLRPPRPPRRGRPVALTLVYGFIGLIALGTALLSLPIATASGERAPLVDALFTATSAVCVTGLVVHDTGTYWSRFGQAVILLLIQAGGFGFATSATLLLVTIGHRATLRERLACGFSLGADTTAPGEILRLVRRFAVLTFLIELAGALLLLPRALDVHPPGHAIWWSLFHSVSAFNNAGFDITGGYRSLIPYQRDPWVLLTIGLLIVLGGISFVVLSDIAVERRWRRLTVDSKLVLTTTGFLLLIGMVAFLLIESSNPATLGRLDWGSRLLNALFHSITPRTAGFNAVDMSALREETLFLITALMFIGGASGSTAGGIKVQTFSLLFFAILASVQGHTRVVAFGREVPHVQVYRALAVALLSIAVVFSVALTLALTIETRFIDVWFEAVSAFGTVGLSTGITPELNTVGRLILIATMFTGRLGPLTLALALAARTRPSPVRYAPETVRLG</sequence>
<keyword evidence="6" id="KW-0406">Ion transport</keyword>
<feature type="transmembrane region" description="Helical" evidence="9">
    <location>
        <begin position="366"/>
        <end position="388"/>
    </location>
</feature>
<evidence type="ECO:0000256" key="2">
    <source>
        <dbReference type="ARBA" id="ARBA00022448"/>
    </source>
</evidence>
<keyword evidence="3" id="KW-1003">Cell membrane</keyword>
<comment type="caution">
    <text evidence="10">The sequence shown here is derived from an EMBL/GenBank/DDBJ whole genome shotgun (WGS) entry which is preliminary data.</text>
</comment>
<keyword evidence="2" id="KW-0813">Transport</keyword>
<evidence type="ECO:0000256" key="5">
    <source>
        <dbReference type="ARBA" id="ARBA00022989"/>
    </source>
</evidence>
<evidence type="ECO:0000313" key="10">
    <source>
        <dbReference type="EMBL" id="MCM8749301.1"/>
    </source>
</evidence>
<name>A0AA41WH36_9BACT</name>
<feature type="transmembrane region" description="Helical" evidence="9">
    <location>
        <begin position="336"/>
        <end position="354"/>
    </location>
</feature>
<dbReference type="Proteomes" id="UP001165306">
    <property type="component" value="Unassembled WGS sequence"/>
</dbReference>
<feature type="region of interest" description="Disordered" evidence="8">
    <location>
        <begin position="1"/>
        <end position="20"/>
    </location>
</feature>
<evidence type="ECO:0000256" key="8">
    <source>
        <dbReference type="SAM" id="MobiDB-lite"/>
    </source>
</evidence>
<dbReference type="GO" id="GO:0005886">
    <property type="term" value="C:plasma membrane"/>
    <property type="evidence" value="ECO:0007669"/>
    <property type="project" value="UniProtKB-SubCell"/>
</dbReference>
<reference evidence="10" key="1">
    <citation type="submission" date="2022-06" db="EMBL/GenBank/DDBJ databases">
        <title>CFH 74404 Thermomicrobiaceae sp.</title>
        <authorList>
            <person name="Ming H."/>
            <person name="Li W.-J."/>
            <person name="Zhao Z."/>
        </authorList>
    </citation>
    <scope>NUCLEOTIDE SEQUENCE</scope>
    <source>
        <strain evidence="10">CFH 74404</strain>
    </source>
</reference>
<keyword evidence="7 9" id="KW-0472">Membrane</keyword>
<evidence type="ECO:0000256" key="3">
    <source>
        <dbReference type="ARBA" id="ARBA00022475"/>
    </source>
</evidence>
<dbReference type="AlphaFoldDB" id="A0AA41WH36"/>
<dbReference type="PANTHER" id="PTHR32024:SF1">
    <property type="entry name" value="KTR SYSTEM POTASSIUM UPTAKE PROTEIN B"/>
    <property type="match status" value="1"/>
</dbReference>
<evidence type="ECO:0000256" key="7">
    <source>
        <dbReference type="ARBA" id="ARBA00023136"/>
    </source>
</evidence>
<feature type="transmembrane region" description="Helical" evidence="9">
    <location>
        <begin position="395"/>
        <end position="413"/>
    </location>
</feature>
<feature type="transmembrane region" description="Helical" evidence="9">
    <location>
        <begin position="419"/>
        <end position="443"/>
    </location>
</feature>
<feature type="transmembrane region" description="Helical" evidence="9">
    <location>
        <begin position="25"/>
        <end position="46"/>
    </location>
</feature>
<accession>A0AA41WH36</accession>
<dbReference type="Pfam" id="PF02386">
    <property type="entry name" value="TrkH"/>
    <property type="match status" value="1"/>
</dbReference>
<dbReference type="GO" id="GO:0030001">
    <property type="term" value="P:metal ion transport"/>
    <property type="evidence" value="ECO:0007669"/>
    <property type="project" value="UniProtKB-ARBA"/>
</dbReference>
<dbReference type="GO" id="GO:0008324">
    <property type="term" value="F:monoatomic cation transmembrane transporter activity"/>
    <property type="evidence" value="ECO:0007669"/>
    <property type="project" value="InterPro"/>
</dbReference>
<dbReference type="RefSeq" id="WP_284057081.1">
    <property type="nucleotide sequence ID" value="NZ_JAMSLR010000005.1"/>
</dbReference>
<dbReference type="PANTHER" id="PTHR32024">
    <property type="entry name" value="TRK SYSTEM POTASSIUM UPTAKE PROTEIN TRKG-RELATED"/>
    <property type="match status" value="1"/>
</dbReference>